<gene>
    <name evidence="2" type="ORF">ABOD76_11825</name>
</gene>
<accession>A0AAU7UEX2</accession>
<dbReference type="AlphaFoldDB" id="A0AAU7UEX2"/>
<feature type="region of interest" description="Disordered" evidence="1">
    <location>
        <begin position="37"/>
        <end position="88"/>
    </location>
</feature>
<reference evidence="2" key="1">
    <citation type="submission" date="2024-06" db="EMBL/GenBank/DDBJ databases">
        <title>Draft Genome Sequence of Deinococcus sonorensis Type Strain KR-87, a Biofilm Producing Representative of the Genus Deinococcus.</title>
        <authorList>
            <person name="Boren L.S."/>
            <person name="Grosso R.A."/>
            <person name="Hugenberg-Cox A.N."/>
            <person name="Hill J.T.E."/>
            <person name="Albert C.M."/>
            <person name="Tuohy J.M."/>
        </authorList>
    </citation>
    <scope>NUCLEOTIDE SEQUENCE</scope>
    <source>
        <strain evidence="2">KR-87</strain>
    </source>
</reference>
<evidence type="ECO:0008006" key="3">
    <source>
        <dbReference type="Google" id="ProtNLM"/>
    </source>
</evidence>
<dbReference type="RefSeq" id="WP_350245054.1">
    <property type="nucleotide sequence ID" value="NZ_CP158299.1"/>
</dbReference>
<evidence type="ECO:0000256" key="1">
    <source>
        <dbReference type="SAM" id="MobiDB-lite"/>
    </source>
</evidence>
<name>A0AAU7UEX2_9DEIO</name>
<proteinExistence type="predicted"/>
<feature type="compositionally biased region" description="Polar residues" evidence="1">
    <location>
        <begin position="37"/>
        <end position="50"/>
    </location>
</feature>
<organism evidence="2">
    <name type="scientific">Deinococcus sonorensis KR-87</name>
    <dbReference type="NCBI Taxonomy" id="694439"/>
    <lineage>
        <taxon>Bacteria</taxon>
        <taxon>Thermotogati</taxon>
        <taxon>Deinococcota</taxon>
        <taxon>Deinococci</taxon>
        <taxon>Deinococcales</taxon>
        <taxon>Deinococcaceae</taxon>
        <taxon>Deinococcus</taxon>
    </lineage>
</organism>
<sequence length="203" mass="21664">MGRATEFAIATLPALAALAVFGGPGLLTLLRHPAQRSVTHSPAPQTTPTVASVPTRPSTPAPPAAEPVVQAHPLVRRPPKPASTPRSVALDRARTLTRHLYAGQMAPLWKAFTPEVQAQWGSYPAFLAYRTGGQRAYGNEGQLLSEELHQDGPVQYYTRTARFERGTPRTWTLIIGLNAGGQVVQFGVVATDLLPAPPAARAP</sequence>
<protein>
    <recommendedName>
        <fullName evidence="3">DUF3887 domain-containing protein</fullName>
    </recommendedName>
</protein>
<dbReference type="EMBL" id="CP158299">
    <property type="protein sequence ID" value="XBV86961.1"/>
    <property type="molecule type" value="Genomic_DNA"/>
</dbReference>
<dbReference type="KEGG" id="dsc:ABOD76_11825"/>
<evidence type="ECO:0000313" key="2">
    <source>
        <dbReference type="EMBL" id="XBV86961.1"/>
    </source>
</evidence>